<dbReference type="eggNOG" id="COG3859">
    <property type="taxonomic scope" value="Bacteria"/>
</dbReference>
<dbReference type="OrthoDB" id="9795813at2"/>
<accession>W6SJ62</accession>
<keyword evidence="3" id="KW-1185">Reference proteome</keyword>
<name>W6SJ62_9CLOT</name>
<dbReference type="KEGG" id="clt:CM240_2601"/>
<evidence type="ECO:0000313" key="2">
    <source>
        <dbReference type="EMBL" id="CDM69725.1"/>
    </source>
</evidence>
<evidence type="ECO:0000313" key="3">
    <source>
        <dbReference type="Proteomes" id="UP000019426"/>
    </source>
</evidence>
<dbReference type="AlphaFoldDB" id="W6SJ62"/>
<dbReference type="STRING" id="1216932.CM240_2601"/>
<proteinExistence type="predicted"/>
<sequence>MKTFITNLTDIAKSPLSILTLIAVVILIIVFIKIKKVKLTTKILVQVALAVALSTILSFIKFYHFPQGGSINLASMVPILVMAIIYGPEIGFLTGFVYGIVDLILGPYILNPIQVLFDYPLPYMALGLAGYFKNNKTFAVIVAMAGRFIFHFISGVVFFGSFAPDGMSPIIYSAVTNALLIVPNGLICLIVIYLIPIDRLKKI</sequence>
<dbReference type="RefSeq" id="WP_044039513.1">
    <property type="nucleotide sequence ID" value="NZ_HG917868.1"/>
</dbReference>
<keyword evidence="1" id="KW-0812">Transmembrane</keyword>
<evidence type="ECO:0000256" key="1">
    <source>
        <dbReference type="SAM" id="Phobius"/>
    </source>
</evidence>
<feature type="transmembrane region" description="Helical" evidence="1">
    <location>
        <begin position="12"/>
        <end position="31"/>
    </location>
</feature>
<dbReference type="InterPro" id="IPR012651">
    <property type="entry name" value="Thia_Transptr_ThiT"/>
</dbReference>
<keyword evidence="1" id="KW-0472">Membrane</keyword>
<dbReference type="Pfam" id="PF09515">
    <property type="entry name" value="Thia_YuaJ"/>
    <property type="match status" value="1"/>
</dbReference>
<evidence type="ECO:0008006" key="4">
    <source>
        <dbReference type="Google" id="ProtNLM"/>
    </source>
</evidence>
<feature type="transmembrane region" description="Helical" evidence="1">
    <location>
        <begin position="139"/>
        <end position="164"/>
    </location>
</feature>
<dbReference type="HOGENOM" id="CLU_090959_0_0_9"/>
<dbReference type="Gene3D" id="1.10.1760.20">
    <property type="match status" value="1"/>
</dbReference>
<organism evidence="2 3">
    <name type="scientific">Clostridium bornimense</name>
    <dbReference type="NCBI Taxonomy" id="1216932"/>
    <lineage>
        <taxon>Bacteria</taxon>
        <taxon>Bacillati</taxon>
        <taxon>Bacillota</taxon>
        <taxon>Clostridia</taxon>
        <taxon>Eubacteriales</taxon>
        <taxon>Clostridiaceae</taxon>
        <taxon>Clostridium</taxon>
    </lineage>
</organism>
<dbReference type="PATRIC" id="fig|1216932.3.peg.2568"/>
<protein>
    <recommendedName>
        <fullName evidence="4">Proton-coupled thiamine transporter YuaJ</fullName>
    </recommendedName>
</protein>
<reference evidence="2 3" key="1">
    <citation type="submission" date="2013-11" db="EMBL/GenBank/DDBJ databases">
        <title>Complete genome sequence of Clostridum sp. M2/40.</title>
        <authorList>
            <person name="Wibberg D."/>
            <person name="Puehler A."/>
            <person name="Schlueter A."/>
        </authorList>
    </citation>
    <scope>NUCLEOTIDE SEQUENCE [LARGE SCALE GENOMIC DNA]</scope>
    <source>
        <strain evidence="3">M2/40</strain>
    </source>
</reference>
<feature type="transmembrane region" description="Helical" evidence="1">
    <location>
        <begin position="43"/>
        <end position="63"/>
    </location>
</feature>
<gene>
    <name evidence="2" type="ORF">CM240_2601</name>
</gene>
<keyword evidence="1" id="KW-1133">Transmembrane helix</keyword>
<dbReference type="NCBIfam" id="TIGR02357">
    <property type="entry name" value="ECF_ThiT_YuaJ"/>
    <property type="match status" value="1"/>
</dbReference>
<dbReference type="Proteomes" id="UP000019426">
    <property type="component" value="Chromosome M2/40_rep1"/>
</dbReference>
<dbReference type="GO" id="GO:0005886">
    <property type="term" value="C:plasma membrane"/>
    <property type="evidence" value="ECO:0007669"/>
    <property type="project" value="InterPro"/>
</dbReference>
<dbReference type="GO" id="GO:0015234">
    <property type="term" value="F:thiamine transmembrane transporter activity"/>
    <property type="evidence" value="ECO:0007669"/>
    <property type="project" value="InterPro"/>
</dbReference>
<feature type="transmembrane region" description="Helical" evidence="1">
    <location>
        <begin position="170"/>
        <end position="195"/>
    </location>
</feature>
<dbReference type="EMBL" id="HG917868">
    <property type="protein sequence ID" value="CDM69725.1"/>
    <property type="molecule type" value="Genomic_DNA"/>
</dbReference>